<sequence length="674" mass="77123">MRCGNAARSLWNMWRRIRQAHRRDASAGRHLFVSEESLARVVWGMRFIDVQVLERERERERCSERAASVILGVTGMVTTRDSVLLLSGEYETRGGHPRPTSPSLVAYPSLIRVEVRTLDLHLQVQVLFVIKSGTVNICVRFPASSRVTGVRITSLKGRVDSSISQAKTLVSETKDHYIGLQQLVPTDIAQQFRATIRVIYWSVVVVQLSSLELLWETVSGAMEEKSRDLKRARTVRSEYNADVDEVQSWLQRAEAQVQDRSVDPHQQKEYLMKFQGELGSVDDRLERLTKNGGVLIGNSRDDGEKALVQSTINTLTERLQQFRSCLEQKKHQVGDTLDSWQRFMTMYQAVKSWVDEKQTFLVEPLQLSSLTQARQKVHDYSTAVKTCKQMTKNLSDMSKELESIGQVNSVGDLPEKLEEAEEAKGEVEAQLLERIFDRLDKRGSTLYSSPRASLVLTDSVEKLPDQITYHYAKSNDLQKHNGLLLETSEEWEQCEKKMKDVRAWMDKSRQSLESPQNKKKPLRDQLTMRDKMVMDVATQKTKISISAEKLQVHFRSGVGGDSKVTEAAQEILKELDQFHKVVKEQSNTLDTCLLQLDQYQQEIQQLRQQIVQVESQLRVVLSPTYLPHERDRAAEEQNVCRERVVALQTKIAARNERMKLLAQRGTPDTEPLDS</sequence>
<organism evidence="2">
    <name type="scientific">Timema californicum</name>
    <name type="common">California timema</name>
    <name type="synonym">Walking stick</name>
    <dbReference type="NCBI Taxonomy" id="61474"/>
    <lineage>
        <taxon>Eukaryota</taxon>
        <taxon>Metazoa</taxon>
        <taxon>Ecdysozoa</taxon>
        <taxon>Arthropoda</taxon>
        <taxon>Hexapoda</taxon>
        <taxon>Insecta</taxon>
        <taxon>Pterygota</taxon>
        <taxon>Neoptera</taxon>
        <taxon>Polyneoptera</taxon>
        <taxon>Phasmatodea</taxon>
        <taxon>Timematodea</taxon>
        <taxon>Timematoidea</taxon>
        <taxon>Timematidae</taxon>
        <taxon>Timema</taxon>
    </lineage>
</organism>
<evidence type="ECO:0000313" key="2">
    <source>
        <dbReference type="EMBL" id="CAD7570989.1"/>
    </source>
</evidence>
<keyword evidence="1" id="KW-0175">Coiled coil</keyword>
<name>A0A7R9P5Z7_TIMCA</name>
<protein>
    <submittedName>
        <fullName evidence="2">(California timema) hypothetical protein</fullName>
    </submittedName>
</protein>
<dbReference type="EMBL" id="OE180289">
    <property type="protein sequence ID" value="CAD7570989.1"/>
    <property type="molecule type" value="Genomic_DNA"/>
</dbReference>
<proteinExistence type="predicted"/>
<gene>
    <name evidence="2" type="ORF">TCMB3V08_LOCUS3676</name>
</gene>
<reference evidence="2" key="1">
    <citation type="submission" date="2020-11" db="EMBL/GenBank/DDBJ databases">
        <authorList>
            <person name="Tran Van P."/>
        </authorList>
    </citation>
    <scope>NUCLEOTIDE SEQUENCE</scope>
</reference>
<dbReference type="InterPro" id="IPR018159">
    <property type="entry name" value="Spectrin/alpha-actinin"/>
</dbReference>
<evidence type="ECO:0000256" key="1">
    <source>
        <dbReference type="SAM" id="Coils"/>
    </source>
</evidence>
<dbReference type="InterPro" id="IPR002017">
    <property type="entry name" value="Spectrin_repeat"/>
</dbReference>
<dbReference type="GO" id="GO:0005737">
    <property type="term" value="C:cytoplasm"/>
    <property type="evidence" value="ECO:0007669"/>
    <property type="project" value="UniProtKB-ARBA"/>
</dbReference>
<feature type="coiled-coil region" evidence="1">
    <location>
        <begin position="582"/>
        <end position="616"/>
    </location>
</feature>
<dbReference type="Pfam" id="PF00435">
    <property type="entry name" value="Spectrin"/>
    <property type="match status" value="1"/>
</dbReference>
<accession>A0A7R9P5Z7</accession>
<dbReference type="SUPFAM" id="SSF46966">
    <property type="entry name" value="Spectrin repeat"/>
    <property type="match status" value="1"/>
</dbReference>
<dbReference type="Gene3D" id="1.20.58.60">
    <property type="match status" value="2"/>
</dbReference>
<dbReference type="SMART" id="SM00150">
    <property type="entry name" value="SPEC"/>
    <property type="match status" value="2"/>
</dbReference>
<dbReference type="AlphaFoldDB" id="A0A7R9P5Z7"/>